<evidence type="ECO:0000256" key="1">
    <source>
        <dbReference type="ARBA" id="ARBA00005189"/>
    </source>
</evidence>
<dbReference type="Pfam" id="PF01553">
    <property type="entry name" value="Acyltransferase"/>
    <property type="match status" value="1"/>
</dbReference>
<dbReference type="GO" id="GO:0003841">
    <property type="term" value="F:1-acylglycerol-3-phosphate O-acyltransferase activity"/>
    <property type="evidence" value="ECO:0007669"/>
    <property type="project" value="TreeGrafter"/>
</dbReference>
<dbReference type="STRING" id="429728.SAMN05216456_3169"/>
<gene>
    <name evidence="7" type="ORF">SAMN05216456_3169</name>
</gene>
<feature type="domain" description="Phospholipid/glycerol acyltransferase" evidence="6">
    <location>
        <begin position="65"/>
        <end position="184"/>
    </location>
</feature>
<keyword evidence="8" id="KW-1185">Reference proteome</keyword>
<dbReference type="CDD" id="cd07989">
    <property type="entry name" value="LPLAT_AGPAT-like"/>
    <property type="match status" value="1"/>
</dbReference>
<organism evidence="7 8">
    <name type="scientific">Devosia crocina</name>
    <dbReference type="NCBI Taxonomy" id="429728"/>
    <lineage>
        <taxon>Bacteria</taxon>
        <taxon>Pseudomonadati</taxon>
        <taxon>Pseudomonadota</taxon>
        <taxon>Alphaproteobacteria</taxon>
        <taxon>Hyphomicrobiales</taxon>
        <taxon>Devosiaceae</taxon>
        <taxon>Devosia</taxon>
    </lineage>
</organism>
<accession>A0A1I7NTC0</accession>
<name>A0A1I7NTC0_9HYPH</name>
<keyword evidence="5 7" id="KW-0012">Acyltransferase</keyword>
<keyword evidence="2" id="KW-0444">Lipid biosynthesis</keyword>
<evidence type="ECO:0000313" key="7">
    <source>
        <dbReference type="EMBL" id="SFV37921.1"/>
    </source>
</evidence>
<evidence type="ECO:0000256" key="5">
    <source>
        <dbReference type="ARBA" id="ARBA00023315"/>
    </source>
</evidence>
<keyword evidence="4" id="KW-0443">Lipid metabolism</keyword>
<dbReference type="Proteomes" id="UP000199074">
    <property type="component" value="Unassembled WGS sequence"/>
</dbReference>
<evidence type="ECO:0000256" key="2">
    <source>
        <dbReference type="ARBA" id="ARBA00022516"/>
    </source>
</evidence>
<dbReference type="SUPFAM" id="SSF69593">
    <property type="entry name" value="Glycerol-3-phosphate (1)-acyltransferase"/>
    <property type="match status" value="1"/>
</dbReference>
<dbReference type="EMBL" id="FPCK01000003">
    <property type="protein sequence ID" value="SFV37921.1"/>
    <property type="molecule type" value="Genomic_DNA"/>
</dbReference>
<keyword evidence="3 7" id="KW-0808">Transferase</keyword>
<dbReference type="SMART" id="SM00563">
    <property type="entry name" value="PlsC"/>
    <property type="match status" value="1"/>
</dbReference>
<evidence type="ECO:0000259" key="6">
    <source>
        <dbReference type="SMART" id="SM00563"/>
    </source>
</evidence>
<dbReference type="RefSeq" id="WP_092426187.1">
    <property type="nucleotide sequence ID" value="NZ_FPCK01000003.1"/>
</dbReference>
<dbReference type="PANTHER" id="PTHR10434:SF64">
    <property type="entry name" value="1-ACYL-SN-GLYCEROL-3-PHOSPHATE ACYLTRANSFERASE-RELATED"/>
    <property type="match status" value="1"/>
</dbReference>
<dbReference type="AlphaFoldDB" id="A0A1I7NTC0"/>
<dbReference type="InterPro" id="IPR002123">
    <property type="entry name" value="Plipid/glycerol_acylTrfase"/>
</dbReference>
<protein>
    <submittedName>
        <fullName evidence="7">1-acyl-sn-glycerol-3-phosphate acyltransferase</fullName>
    </submittedName>
</protein>
<dbReference type="PANTHER" id="PTHR10434">
    <property type="entry name" value="1-ACYL-SN-GLYCEROL-3-PHOSPHATE ACYLTRANSFERASE"/>
    <property type="match status" value="1"/>
</dbReference>
<evidence type="ECO:0000313" key="8">
    <source>
        <dbReference type="Proteomes" id="UP000199074"/>
    </source>
</evidence>
<reference evidence="7 8" key="1">
    <citation type="submission" date="2016-10" db="EMBL/GenBank/DDBJ databases">
        <authorList>
            <person name="de Groot N.N."/>
        </authorList>
    </citation>
    <scope>NUCLEOTIDE SEQUENCE [LARGE SCALE GENOMIC DNA]</scope>
    <source>
        <strain evidence="7 8">IPL20</strain>
    </source>
</reference>
<sequence length="271" mass="29211">MILRSLFFVFVFVPFMIVVIPAQAIINALNLPIWPVLPRLFHRLGCVFLGLRVTVIGSPAKGRPTLLVSNHISWTDIVAIGSAAEVTFVAKQEVGRWPLVGMLANLQKTIYVDRTRRAGTGQTAQAMGRHMAGGHAVLLFAEGQSDIGTHVLPFRSALVGAAQHAMAAAGADEVDIQPVAIAYRALQGLPVSRNERSMIAWIKSKSVWQNIREILGGPVKDVVVSFGTPQVLGHGADRKAITKAAEREVRTMLVTLNRGGALPVPQRSAPL</sequence>
<dbReference type="OrthoDB" id="9806880at2"/>
<dbReference type="GO" id="GO:0006654">
    <property type="term" value="P:phosphatidic acid biosynthetic process"/>
    <property type="evidence" value="ECO:0007669"/>
    <property type="project" value="TreeGrafter"/>
</dbReference>
<evidence type="ECO:0000256" key="4">
    <source>
        <dbReference type="ARBA" id="ARBA00023098"/>
    </source>
</evidence>
<comment type="pathway">
    <text evidence="1">Lipid metabolism.</text>
</comment>
<evidence type="ECO:0000256" key="3">
    <source>
        <dbReference type="ARBA" id="ARBA00022679"/>
    </source>
</evidence>
<proteinExistence type="predicted"/>